<dbReference type="EMBL" id="JARBHB010000001">
    <property type="protein sequence ID" value="KAJ8897905.1"/>
    <property type="molecule type" value="Genomic_DNA"/>
</dbReference>
<accession>A0ABQ9IMG9</accession>
<keyword evidence="2" id="KW-1185">Reference proteome</keyword>
<protein>
    <submittedName>
        <fullName evidence="1">Uncharacterized protein</fullName>
    </submittedName>
</protein>
<dbReference type="Gene3D" id="3.40.50.720">
    <property type="entry name" value="NAD(P)-binding Rossmann-like Domain"/>
    <property type="match status" value="1"/>
</dbReference>
<comment type="caution">
    <text evidence="1">The sequence shown here is derived from an EMBL/GenBank/DDBJ whole genome shotgun (WGS) entry which is preliminary data.</text>
</comment>
<dbReference type="Proteomes" id="UP001159363">
    <property type="component" value="Chromosome 1"/>
</dbReference>
<evidence type="ECO:0000313" key="2">
    <source>
        <dbReference type="Proteomes" id="UP001159363"/>
    </source>
</evidence>
<gene>
    <name evidence="1" type="ORF">PR048_003262</name>
</gene>
<name>A0ABQ9IMG9_9NEOP</name>
<proteinExistence type="predicted"/>
<sequence>MCVSKSLSTNSCEVWLDYMYVVIGVQWVSFEDWERIDAVEKERGALVGKPREKIVDIKEMLAIAASR</sequence>
<evidence type="ECO:0000313" key="1">
    <source>
        <dbReference type="EMBL" id="KAJ8897905.1"/>
    </source>
</evidence>
<reference evidence="1 2" key="1">
    <citation type="submission" date="2023-02" db="EMBL/GenBank/DDBJ databases">
        <title>LHISI_Scaffold_Assembly.</title>
        <authorList>
            <person name="Stuart O.P."/>
            <person name="Cleave R."/>
            <person name="Magrath M.J.L."/>
            <person name="Mikheyev A.S."/>
        </authorList>
    </citation>
    <scope>NUCLEOTIDE SEQUENCE [LARGE SCALE GENOMIC DNA]</scope>
    <source>
        <strain evidence="1">Daus_M_001</strain>
        <tissue evidence="1">Leg muscle</tissue>
    </source>
</reference>
<organism evidence="1 2">
    <name type="scientific">Dryococelus australis</name>
    <dbReference type="NCBI Taxonomy" id="614101"/>
    <lineage>
        <taxon>Eukaryota</taxon>
        <taxon>Metazoa</taxon>
        <taxon>Ecdysozoa</taxon>
        <taxon>Arthropoda</taxon>
        <taxon>Hexapoda</taxon>
        <taxon>Insecta</taxon>
        <taxon>Pterygota</taxon>
        <taxon>Neoptera</taxon>
        <taxon>Polyneoptera</taxon>
        <taxon>Phasmatodea</taxon>
        <taxon>Verophasmatodea</taxon>
        <taxon>Anareolatae</taxon>
        <taxon>Phasmatidae</taxon>
        <taxon>Eurycanthinae</taxon>
        <taxon>Dryococelus</taxon>
    </lineage>
</organism>